<reference evidence="11 12" key="1">
    <citation type="journal article" date="2018" name="Nat. Ecol. Evol.">
        <title>Shark genomes provide insights into elasmobranch evolution and the origin of vertebrates.</title>
        <authorList>
            <person name="Hara Y"/>
            <person name="Yamaguchi K"/>
            <person name="Onimaru K"/>
            <person name="Kadota M"/>
            <person name="Koyanagi M"/>
            <person name="Keeley SD"/>
            <person name="Tatsumi K"/>
            <person name="Tanaka K"/>
            <person name="Motone F"/>
            <person name="Kageyama Y"/>
            <person name="Nozu R"/>
            <person name="Adachi N"/>
            <person name="Nishimura O"/>
            <person name="Nakagawa R"/>
            <person name="Tanegashima C"/>
            <person name="Kiyatake I"/>
            <person name="Matsumoto R"/>
            <person name="Murakumo K"/>
            <person name="Nishida K"/>
            <person name="Terakita A"/>
            <person name="Kuratani S"/>
            <person name="Sato K"/>
            <person name="Hyodo S Kuraku.S."/>
        </authorList>
    </citation>
    <scope>NUCLEOTIDE SEQUENCE [LARGE SCALE GENOMIC DNA]</scope>
</reference>
<keyword evidence="12" id="KW-1185">Reference proteome</keyword>
<dbReference type="Pfam" id="PF02140">
    <property type="entry name" value="SUEL_Lectin"/>
    <property type="match status" value="2"/>
</dbReference>
<feature type="region of interest" description="Disordered" evidence="8">
    <location>
        <begin position="381"/>
        <end position="403"/>
    </location>
</feature>
<name>A0A401SJ45_CHIPU</name>
<dbReference type="InterPro" id="IPR000922">
    <property type="entry name" value="Lectin_gal-bd_dom"/>
</dbReference>
<keyword evidence="4" id="KW-0430">Lectin</keyword>
<feature type="transmembrane region" description="Helical" evidence="9">
    <location>
        <begin position="285"/>
        <end position="310"/>
    </location>
</feature>
<evidence type="ECO:0000256" key="4">
    <source>
        <dbReference type="ARBA" id="ARBA00022734"/>
    </source>
</evidence>
<comment type="subcellular location">
    <subcellularLocation>
        <location evidence="1">Membrane</location>
        <topology evidence="1">Single-pass membrane protein</topology>
    </subcellularLocation>
</comment>
<evidence type="ECO:0000256" key="6">
    <source>
        <dbReference type="ARBA" id="ARBA00022989"/>
    </source>
</evidence>
<evidence type="ECO:0000313" key="11">
    <source>
        <dbReference type="EMBL" id="GCC30360.1"/>
    </source>
</evidence>
<evidence type="ECO:0000256" key="2">
    <source>
        <dbReference type="ARBA" id="ARBA00006023"/>
    </source>
</evidence>
<dbReference type="STRING" id="137246.A0A401SJ45"/>
<dbReference type="InterPro" id="IPR039500">
    <property type="entry name" value="EVA1_dom"/>
</dbReference>
<feature type="compositionally biased region" description="Polar residues" evidence="8">
    <location>
        <begin position="388"/>
        <end position="403"/>
    </location>
</feature>
<dbReference type="OrthoDB" id="5970528at2759"/>
<keyword evidence="3 9" id="KW-0812">Transmembrane</keyword>
<dbReference type="EMBL" id="BEZZ01000299">
    <property type="protein sequence ID" value="GCC30360.1"/>
    <property type="molecule type" value="Genomic_DNA"/>
</dbReference>
<keyword evidence="5" id="KW-0677">Repeat</keyword>
<evidence type="ECO:0000313" key="12">
    <source>
        <dbReference type="Proteomes" id="UP000287033"/>
    </source>
</evidence>
<dbReference type="CDD" id="cd22829">
    <property type="entry name" value="Gal_Rha_Lectin_EVA1_EVA1C_rpt2"/>
    <property type="match status" value="1"/>
</dbReference>
<dbReference type="Pfam" id="PF14851">
    <property type="entry name" value="FAM176"/>
    <property type="match status" value="1"/>
</dbReference>
<organism evidence="11 12">
    <name type="scientific">Chiloscyllium punctatum</name>
    <name type="common">Brownbanded bambooshark</name>
    <name type="synonym">Hemiscyllium punctatum</name>
    <dbReference type="NCBI Taxonomy" id="137246"/>
    <lineage>
        <taxon>Eukaryota</taxon>
        <taxon>Metazoa</taxon>
        <taxon>Chordata</taxon>
        <taxon>Craniata</taxon>
        <taxon>Vertebrata</taxon>
        <taxon>Chondrichthyes</taxon>
        <taxon>Elasmobranchii</taxon>
        <taxon>Galeomorphii</taxon>
        <taxon>Galeoidea</taxon>
        <taxon>Orectolobiformes</taxon>
        <taxon>Hemiscylliidae</taxon>
        <taxon>Chiloscyllium</taxon>
    </lineage>
</organism>
<dbReference type="CDD" id="cd22828">
    <property type="entry name" value="Gal_Rha_Lectin_EVA1_EVA1C_rpt1"/>
    <property type="match status" value="1"/>
</dbReference>
<dbReference type="OMA" id="SDYTHGW"/>
<keyword evidence="6 9" id="KW-1133">Transmembrane helix</keyword>
<dbReference type="GO" id="GO:0016020">
    <property type="term" value="C:membrane"/>
    <property type="evidence" value="ECO:0007669"/>
    <property type="project" value="UniProtKB-SubCell"/>
</dbReference>
<dbReference type="AlphaFoldDB" id="A0A401SJ45"/>
<feature type="region of interest" description="Disordered" evidence="8">
    <location>
        <begin position="323"/>
        <end position="343"/>
    </location>
</feature>
<comment type="similarity">
    <text evidence="2">Belongs to the EVA1 family.</text>
</comment>
<protein>
    <recommendedName>
        <fullName evidence="10">SUEL-type lectin domain-containing protein</fullName>
    </recommendedName>
</protein>
<dbReference type="PANTHER" id="PTHR46780">
    <property type="entry name" value="PROTEIN EVA-1"/>
    <property type="match status" value="1"/>
</dbReference>
<evidence type="ECO:0000256" key="1">
    <source>
        <dbReference type="ARBA" id="ARBA00004167"/>
    </source>
</evidence>
<proteinExistence type="inferred from homology"/>
<dbReference type="PROSITE" id="PS50228">
    <property type="entry name" value="SUEL_LECTIN"/>
    <property type="match status" value="2"/>
</dbReference>
<accession>A0A401SJ45</accession>
<dbReference type="GO" id="GO:0030246">
    <property type="term" value="F:carbohydrate binding"/>
    <property type="evidence" value="ECO:0007669"/>
    <property type="project" value="UniProtKB-KW"/>
</dbReference>
<evidence type="ECO:0000256" key="5">
    <source>
        <dbReference type="ARBA" id="ARBA00022737"/>
    </source>
</evidence>
<feature type="domain" description="SUEL-type lectin" evidence="10">
    <location>
        <begin position="31"/>
        <end position="124"/>
    </location>
</feature>
<keyword evidence="7 9" id="KW-0472">Membrane</keyword>
<evidence type="ECO:0000256" key="9">
    <source>
        <dbReference type="SAM" id="Phobius"/>
    </source>
</evidence>
<evidence type="ECO:0000256" key="7">
    <source>
        <dbReference type="ARBA" id="ARBA00023136"/>
    </source>
</evidence>
<dbReference type="FunFam" id="2.60.120.740:FF:000003">
    <property type="entry name" value="Protein eva-1 homolog C"/>
    <property type="match status" value="1"/>
</dbReference>
<evidence type="ECO:0000259" key="10">
    <source>
        <dbReference type="PROSITE" id="PS50228"/>
    </source>
</evidence>
<feature type="domain" description="SUEL-type lectin" evidence="10">
    <location>
        <begin position="133"/>
        <end position="225"/>
    </location>
</feature>
<feature type="compositionally biased region" description="Basic and acidic residues" evidence="8">
    <location>
        <begin position="323"/>
        <end position="335"/>
    </location>
</feature>
<evidence type="ECO:0000256" key="8">
    <source>
        <dbReference type="SAM" id="MobiDB-lite"/>
    </source>
</evidence>
<dbReference type="Proteomes" id="UP000287033">
    <property type="component" value="Unassembled WGS sequence"/>
</dbReference>
<sequence>MFWFYLCAQSEATPDFSGYLLKILQNHTAHACDGDRLSVSCPPQTSISILSAFYGRRVPSEYLCPGKTNSSAESTSCAALTAIPKVYDECQDLRSCQFSVNSRVFGPDPCPGTNKYLIVSYKCKPDGHKSKLACENDELQLQCKNQTILVLYAASFGRVLRGNMECPSVNSTMPDIECLSPIALKQVSSRCHGKPNCSIIASVLSFGDPCFPGVRKQLQVSYTCVPKKLFEETGQGAVKPFLISDYTHGGWYKGPRISMLYAKDVVIVSSSLATFAHLRGLPEKAALYFVSGVCSGLVFILCAIGFHMLVRHDLRKLLREPEDNQECENGHTKISDDDDDNASSDVSFRRLTRQYRTLDNIFSPEVAAVMVDRVEQKEQRDEEMWLNKESSPYAIQNLNQHPN</sequence>
<comment type="caution">
    <text evidence="11">The sequence shown here is derived from an EMBL/GenBank/DDBJ whole genome shotgun (WGS) entry which is preliminary data.</text>
</comment>
<gene>
    <name evidence="11" type="ORF">chiPu_0008808</name>
</gene>
<dbReference type="Gene3D" id="2.60.120.740">
    <property type="match status" value="2"/>
</dbReference>
<dbReference type="InterPro" id="IPR043159">
    <property type="entry name" value="Lectin_gal-bd_sf"/>
</dbReference>
<evidence type="ECO:0000256" key="3">
    <source>
        <dbReference type="ARBA" id="ARBA00022692"/>
    </source>
</evidence>